<feature type="non-terminal residue" evidence="1">
    <location>
        <position position="216"/>
    </location>
</feature>
<evidence type="ECO:0000313" key="2">
    <source>
        <dbReference type="Proteomes" id="UP000789525"/>
    </source>
</evidence>
<dbReference type="Proteomes" id="UP000789525">
    <property type="component" value="Unassembled WGS sequence"/>
</dbReference>
<gene>
    <name evidence="1" type="ORF">ACOLOM_LOCUS10452</name>
</gene>
<sequence length="216" mass="24561">TNETSERARSENSENKCNSEDSDSDSNSEAATESTLDATYLTFLTQENADGEELIPKVKRLLKEKSVGEKLQEIFKLAKPEQLRGGLLLDLEQKYFFAFPSNCQVLYKNLNELWESHKSSQSMQDSTATSTHIMDSLRSIMPHRREKSGDETSPSFSTSPKSQKASNFTSNSFKRHVSVLFRNPTKHISTFDENPNEETSTKFRNYFALKNEPLKA</sequence>
<dbReference type="EMBL" id="CAJVPT010033761">
    <property type="protein sequence ID" value="CAG8705879.1"/>
    <property type="molecule type" value="Genomic_DNA"/>
</dbReference>
<accession>A0ACA9PEU5</accession>
<evidence type="ECO:0000313" key="1">
    <source>
        <dbReference type="EMBL" id="CAG8705879.1"/>
    </source>
</evidence>
<feature type="non-terminal residue" evidence="1">
    <location>
        <position position="1"/>
    </location>
</feature>
<organism evidence="1 2">
    <name type="scientific">Acaulospora colombiana</name>
    <dbReference type="NCBI Taxonomy" id="27376"/>
    <lineage>
        <taxon>Eukaryota</taxon>
        <taxon>Fungi</taxon>
        <taxon>Fungi incertae sedis</taxon>
        <taxon>Mucoromycota</taxon>
        <taxon>Glomeromycotina</taxon>
        <taxon>Glomeromycetes</taxon>
        <taxon>Diversisporales</taxon>
        <taxon>Acaulosporaceae</taxon>
        <taxon>Acaulospora</taxon>
    </lineage>
</organism>
<name>A0ACA9PEU5_9GLOM</name>
<keyword evidence="2" id="KW-1185">Reference proteome</keyword>
<reference evidence="1" key="1">
    <citation type="submission" date="2021-06" db="EMBL/GenBank/DDBJ databases">
        <authorList>
            <person name="Kallberg Y."/>
            <person name="Tangrot J."/>
            <person name="Rosling A."/>
        </authorList>
    </citation>
    <scope>NUCLEOTIDE SEQUENCE</scope>
    <source>
        <strain evidence="1">CL356</strain>
    </source>
</reference>
<comment type="caution">
    <text evidence="1">The sequence shown here is derived from an EMBL/GenBank/DDBJ whole genome shotgun (WGS) entry which is preliminary data.</text>
</comment>
<protein>
    <submittedName>
        <fullName evidence="1">5855_t:CDS:1</fullName>
    </submittedName>
</protein>
<proteinExistence type="predicted"/>